<dbReference type="Proteomes" id="UP001596145">
    <property type="component" value="Unassembled WGS sequence"/>
</dbReference>
<protein>
    <submittedName>
        <fullName evidence="4">Gfo/Idh/MocA family oxidoreductase</fullName>
    </submittedName>
</protein>
<evidence type="ECO:0000259" key="2">
    <source>
        <dbReference type="Pfam" id="PF01408"/>
    </source>
</evidence>
<evidence type="ECO:0000313" key="5">
    <source>
        <dbReference type="Proteomes" id="UP001596145"/>
    </source>
</evidence>
<dbReference type="RefSeq" id="WP_122104852.1">
    <property type="nucleotide sequence ID" value="NZ_JBHSKV010000013.1"/>
</dbReference>
<gene>
    <name evidence="4" type="ORF">ACFPJA_10230</name>
</gene>
<dbReference type="Pfam" id="PF22725">
    <property type="entry name" value="GFO_IDH_MocA_C3"/>
    <property type="match status" value="1"/>
</dbReference>
<dbReference type="AlphaFoldDB" id="A0ABD5QU26"/>
<feature type="region of interest" description="Disordered" evidence="1">
    <location>
        <begin position="314"/>
        <end position="333"/>
    </location>
</feature>
<dbReference type="SUPFAM" id="SSF51735">
    <property type="entry name" value="NAD(P)-binding Rossmann-fold domains"/>
    <property type="match status" value="1"/>
</dbReference>
<evidence type="ECO:0000313" key="4">
    <source>
        <dbReference type="EMBL" id="MFC5135089.1"/>
    </source>
</evidence>
<dbReference type="Gene3D" id="3.40.50.720">
    <property type="entry name" value="NAD(P)-binding Rossmann-like Domain"/>
    <property type="match status" value="1"/>
</dbReference>
<dbReference type="EMBL" id="JBHSKV010000013">
    <property type="protein sequence ID" value="MFC5135089.1"/>
    <property type="molecule type" value="Genomic_DNA"/>
</dbReference>
<dbReference type="InterPro" id="IPR051450">
    <property type="entry name" value="Gfo/Idh/MocA_Oxidoreductases"/>
</dbReference>
<feature type="domain" description="Gfo/Idh/MocA-like oxidoreductase N-terminal" evidence="2">
    <location>
        <begin position="4"/>
        <end position="118"/>
    </location>
</feature>
<comment type="caution">
    <text evidence="4">The sequence shown here is derived from an EMBL/GenBank/DDBJ whole genome shotgun (WGS) entry which is preliminary data.</text>
</comment>
<keyword evidence="5" id="KW-1185">Reference proteome</keyword>
<dbReference type="PANTHER" id="PTHR43377:SF1">
    <property type="entry name" value="BILIVERDIN REDUCTASE A"/>
    <property type="match status" value="1"/>
</dbReference>
<dbReference type="SUPFAM" id="SSF55347">
    <property type="entry name" value="Glyceraldehyde-3-phosphate dehydrogenase-like, C-terminal domain"/>
    <property type="match status" value="1"/>
</dbReference>
<feature type="domain" description="GFO/IDH/MocA-like oxidoreductase" evidence="3">
    <location>
        <begin position="157"/>
        <end position="224"/>
    </location>
</feature>
<reference evidence="4 5" key="1">
    <citation type="journal article" date="2019" name="Int. J. Syst. Evol. Microbiol.">
        <title>The Global Catalogue of Microorganisms (GCM) 10K type strain sequencing project: providing services to taxonomists for standard genome sequencing and annotation.</title>
        <authorList>
            <consortium name="The Broad Institute Genomics Platform"/>
            <consortium name="The Broad Institute Genome Sequencing Center for Infectious Disease"/>
            <person name="Wu L."/>
            <person name="Ma J."/>
        </authorList>
    </citation>
    <scope>NUCLEOTIDE SEQUENCE [LARGE SCALE GENOMIC DNA]</scope>
    <source>
        <strain evidence="4 5">CGMCC 1.16026</strain>
    </source>
</reference>
<proteinExistence type="predicted"/>
<name>A0ABD5QU26_9EURY</name>
<evidence type="ECO:0000259" key="3">
    <source>
        <dbReference type="Pfam" id="PF22725"/>
    </source>
</evidence>
<dbReference type="InterPro" id="IPR000683">
    <property type="entry name" value="Gfo/Idh/MocA-like_OxRdtase_N"/>
</dbReference>
<dbReference type="Pfam" id="PF01408">
    <property type="entry name" value="GFO_IDH_MocA"/>
    <property type="match status" value="1"/>
</dbReference>
<dbReference type="InterPro" id="IPR055170">
    <property type="entry name" value="GFO_IDH_MocA-like_dom"/>
</dbReference>
<dbReference type="Gene3D" id="3.30.360.10">
    <property type="entry name" value="Dihydrodipicolinate Reductase, domain 2"/>
    <property type="match status" value="1"/>
</dbReference>
<dbReference type="PANTHER" id="PTHR43377">
    <property type="entry name" value="BILIVERDIN REDUCTASE A"/>
    <property type="match status" value="1"/>
</dbReference>
<feature type="compositionally biased region" description="Basic and acidic residues" evidence="1">
    <location>
        <begin position="314"/>
        <end position="325"/>
    </location>
</feature>
<organism evidence="4 5">
    <name type="scientific">Halorubrum glutamatedens</name>
    <dbReference type="NCBI Taxonomy" id="2707018"/>
    <lineage>
        <taxon>Archaea</taxon>
        <taxon>Methanobacteriati</taxon>
        <taxon>Methanobacteriota</taxon>
        <taxon>Stenosarchaea group</taxon>
        <taxon>Halobacteria</taxon>
        <taxon>Halobacteriales</taxon>
        <taxon>Haloferacaceae</taxon>
        <taxon>Halorubrum</taxon>
    </lineage>
</organism>
<accession>A0ABD5QU26</accession>
<evidence type="ECO:0000256" key="1">
    <source>
        <dbReference type="SAM" id="MobiDB-lite"/>
    </source>
</evidence>
<dbReference type="InterPro" id="IPR036291">
    <property type="entry name" value="NAD(P)-bd_dom_sf"/>
</dbReference>
<sequence>MTVDVGVIGVGSMGANHARVYSELPGARLVGIADADLDRAETVAADVGTTPYAVDELIARVDAASVAVPTQYHADVAGTCIDAGVHVLVEKPFVDSPEVGRELIRRADEADVTVQVGHIERFSPAVAELSRIVEDVSPIAIDARRLGPPTDAERSIDDDVVHDLMIHDLDVVRSLVPGEVVEINALCTEDGQHANAQLRFDDGTEASLTASRVTQKKVRDLTITAESCYIELDYLMQDLEIHRQSRPEYMKVEGNVRYQHEGITERPMIQSGEPLRFELQSFVEAVANGTVPRVTGADGIRAIELADAVRERARGNDGVRSDLDGRVTSGVNR</sequence>